<evidence type="ECO:0000259" key="1">
    <source>
        <dbReference type="Pfam" id="PF12867"/>
    </source>
</evidence>
<accession>A0ABW9XVJ0</accession>
<dbReference type="EMBL" id="JAAAMV010000021">
    <property type="protein sequence ID" value="NBD26541.1"/>
    <property type="molecule type" value="Genomic_DNA"/>
</dbReference>
<evidence type="ECO:0000313" key="3">
    <source>
        <dbReference type="Proteomes" id="UP000665561"/>
    </source>
</evidence>
<keyword evidence="3" id="KW-1185">Reference proteome</keyword>
<dbReference type="Gene3D" id="1.20.120.450">
    <property type="entry name" value="dinb family like domain"/>
    <property type="match status" value="1"/>
</dbReference>
<name>A0ABW9XVJ0_9BACL</name>
<protein>
    <submittedName>
        <fullName evidence="2">DUF664 domain-containing protein</fullName>
    </submittedName>
</protein>
<dbReference type="InterPro" id="IPR034660">
    <property type="entry name" value="DinB/YfiT-like"/>
</dbReference>
<comment type="caution">
    <text evidence="2">The sequence shown here is derived from an EMBL/GenBank/DDBJ whole genome shotgun (WGS) entry which is preliminary data.</text>
</comment>
<gene>
    <name evidence="2" type="ORF">GT019_21930</name>
</gene>
<dbReference type="Proteomes" id="UP000665561">
    <property type="component" value="Unassembled WGS sequence"/>
</dbReference>
<dbReference type="SUPFAM" id="SSF109854">
    <property type="entry name" value="DinB/YfiT-like putative metalloenzymes"/>
    <property type="match status" value="1"/>
</dbReference>
<reference evidence="2 3" key="1">
    <citation type="submission" date="2020-01" db="EMBL/GenBank/DDBJ databases">
        <title>Paenibacillus soybeanensis sp. nov. isolated from the nodules of soybean (Glycine max(L.) Merr).</title>
        <authorList>
            <person name="Wang H."/>
        </authorList>
    </citation>
    <scope>NUCLEOTIDE SEQUENCE [LARGE SCALE GENOMIC DNA]</scope>
    <source>
        <strain evidence="2 3">T1</strain>
    </source>
</reference>
<proteinExistence type="predicted"/>
<feature type="domain" description="DinB-like" evidence="1">
    <location>
        <begin position="18"/>
        <end position="149"/>
    </location>
</feature>
<dbReference type="InterPro" id="IPR024775">
    <property type="entry name" value="DinB-like"/>
</dbReference>
<sequence>MTANPIETLLFDYSVLHQQLKQTIAGLTEDQLTWKAAPGVWSVTEVLSHLADHAIVVGFRIREIVSGSEAKLPGFKQDAWVASGRANEGAAGDILAFYEAYLTYNLLLLKRLAPEDWAKTGINFKDETVALRDVVWGFVKHVHNHIAQIERIASAYVVV</sequence>
<organism evidence="2 3">
    <name type="scientific">Paenibacillus glycinis</name>
    <dbReference type="NCBI Taxonomy" id="2697035"/>
    <lineage>
        <taxon>Bacteria</taxon>
        <taxon>Bacillati</taxon>
        <taxon>Bacillota</taxon>
        <taxon>Bacilli</taxon>
        <taxon>Bacillales</taxon>
        <taxon>Paenibacillaceae</taxon>
        <taxon>Paenibacillus</taxon>
    </lineage>
</organism>
<evidence type="ECO:0000313" key="2">
    <source>
        <dbReference type="EMBL" id="NBD26541.1"/>
    </source>
</evidence>
<dbReference type="Pfam" id="PF12867">
    <property type="entry name" value="DinB_2"/>
    <property type="match status" value="1"/>
</dbReference>
<dbReference type="RefSeq" id="WP_161745428.1">
    <property type="nucleotide sequence ID" value="NZ_JAAAMV010000021.1"/>
</dbReference>